<feature type="compositionally biased region" description="Basic residues" evidence="1">
    <location>
        <begin position="1"/>
        <end position="11"/>
    </location>
</feature>
<proteinExistence type="predicted"/>
<reference evidence="2 3" key="1">
    <citation type="submission" date="2014-02" db="EMBL/GenBank/DDBJ databases">
        <title>Expanding our view of genomic diversity in Candidatus Accumulibacter clades.</title>
        <authorList>
            <person name="Skennerton C.T."/>
            <person name="Barr J.J."/>
            <person name="Slater F.R."/>
            <person name="Bond P.L."/>
            <person name="Tyson G.W."/>
        </authorList>
    </citation>
    <scope>NUCLEOTIDE SEQUENCE [LARGE SCALE GENOMIC DNA]</scope>
    <source>
        <strain evidence="3">BA-91</strain>
    </source>
</reference>
<organism evidence="2 3">
    <name type="scientific">Candidatus Accumulibacter phosphatis</name>
    <dbReference type="NCBI Taxonomy" id="327160"/>
    <lineage>
        <taxon>Bacteria</taxon>
        <taxon>Pseudomonadati</taxon>
        <taxon>Pseudomonadota</taxon>
        <taxon>Betaproteobacteria</taxon>
        <taxon>Candidatus Accumulibacter</taxon>
    </lineage>
</organism>
<dbReference type="Proteomes" id="UP000020077">
    <property type="component" value="Unassembled WGS sequence"/>
</dbReference>
<feature type="region of interest" description="Disordered" evidence="1">
    <location>
        <begin position="66"/>
        <end position="124"/>
    </location>
</feature>
<feature type="region of interest" description="Disordered" evidence="1">
    <location>
        <begin position="1"/>
        <end position="52"/>
    </location>
</feature>
<accession>A0A080M3H0</accession>
<comment type="caution">
    <text evidence="2">The sequence shown here is derived from an EMBL/GenBank/DDBJ whole genome shotgun (WGS) entry which is preliminary data.</text>
</comment>
<feature type="compositionally biased region" description="Basic and acidic residues" evidence="1">
    <location>
        <begin position="96"/>
        <end position="105"/>
    </location>
</feature>
<sequence length="124" mass="13983">MQHEHRYRHQQPRNQEDQQRGHFEAHDVAEQAHGQRDGAGELAEQMKRQEDRAGDQIVAQIILQAFAADAEPVHRDKNQTGQRGGGRQVTGRRMQARHDPGHIGDGDEQPEGADERQQQAGSAR</sequence>
<dbReference type="EMBL" id="JDVG02000507">
    <property type="protein sequence ID" value="KFB71679.1"/>
    <property type="molecule type" value="Genomic_DNA"/>
</dbReference>
<protein>
    <submittedName>
        <fullName evidence="2">Uncharacterized protein</fullName>
    </submittedName>
</protein>
<evidence type="ECO:0000313" key="2">
    <source>
        <dbReference type="EMBL" id="KFB71679.1"/>
    </source>
</evidence>
<feature type="compositionally biased region" description="Basic and acidic residues" evidence="1">
    <location>
        <begin position="14"/>
        <end position="52"/>
    </location>
</feature>
<name>A0A080M3H0_9PROT</name>
<evidence type="ECO:0000256" key="1">
    <source>
        <dbReference type="SAM" id="MobiDB-lite"/>
    </source>
</evidence>
<gene>
    <name evidence="2" type="ORF">AW09_003174</name>
</gene>
<evidence type="ECO:0000313" key="3">
    <source>
        <dbReference type="Proteomes" id="UP000020077"/>
    </source>
</evidence>
<dbReference type="AlphaFoldDB" id="A0A080M3H0"/>